<comment type="caution">
    <text evidence="2">The sequence shown here is derived from an EMBL/GenBank/DDBJ whole genome shotgun (WGS) entry which is preliminary data.</text>
</comment>
<evidence type="ECO:0000313" key="3">
    <source>
        <dbReference type="Proteomes" id="UP000749559"/>
    </source>
</evidence>
<feature type="compositionally biased region" description="Polar residues" evidence="1">
    <location>
        <begin position="542"/>
        <end position="554"/>
    </location>
</feature>
<feature type="non-terminal residue" evidence="2">
    <location>
        <position position="1"/>
    </location>
</feature>
<proteinExistence type="predicted"/>
<sequence>KMAVDSGRVISSSYNIDVFSELSQDIGKILGTSDSASKSTVVENIVYEIDDESVLKREREKLFSLCKLKLKSQCIEHYGISENEYTKPNLVLINRTGDSRIATYANDIYDMFVYVWDECENDDFPRNILSAKSMALPSLKNDIMIPIKSKVTDLFTKFTMAMNMLNDLSKRIDQLEAKDKERCDVNTTLQRDIDEIKNRMDKMLDQNQDVNKDSYQGRPSSPILCNSANDEANKPQVLPNSKNCVNANKPGNNSDLTPIRSSSMRMRAPVTIMPSKTQVLAVARQQHQTQDDRPETIEVASTPSLNDNRTNSNPPASDDTNNARLIGRAANTPSLNDDHINIPASNDVNNASLRSTTDSTFASVAAVNNDKWVTAGPKGRHSPPPKVPVIKAARKAGAQQEQRKQNTFQIKGIREVAAGYVYVSNIQKDENVSDVDIRNAISQYAKNKGIRVMKAEVVHNRVCDDQVGVKLYIPEDHMRAVISDNFWPDSAISCRRWERRYTGYRRQRDNRDEDPKYRDYSFPRNNRFNDIPNDYSSKRDTPATNVYGSSNSQIPVMISGMTNDNLYPRSYGNDWSSYSQDYVD</sequence>
<feature type="compositionally biased region" description="Polar residues" evidence="1">
    <location>
        <begin position="299"/>
        <end position="322"/>
    </location>
</feature>
<feature type="region of interest" description="Disordered" evidence="1">
    <location>
        <begin position="210"/>
        <end position="259"/>
    </location>
</feature>
<dbReference type="AlphaFoldDB" id="A0A8S4P9Z4"/>
<name>A0A8S4P9Z4_OWEFU</name>
<keyword evidence="3" id="KW-1185">Reference proteome</keyword>
<feature type="compositionally biased region" description="Polar residues" evidence="1">
    <location>
        <begin position="210"/>
        <end position="230"/>
    </location>
</feature>
<feature type="region of interest" description="Disordered" evidence="1">
    <location>
        <begin position="509"/>
        <end position="554"/>
    </location>
</feature>
<reference evidence="2" key="1">
    <citation type="submission" date="2022-03" db="EMBL/GenBank/DDBJ databases">
        <authorList>
            <person name="Martin C."/>
        </authorList>
    </citation>
    <scope>NUCLEOTIDE SEQUENCE</scope>
</reference>
<dbReference type="Proteomes" id="UP000749559">
    <property type="component" value="Unassembled WGS sequence"/>
</dbReference>
<feature type="compositionally biased region" description="Polar residues" evidence="1">
    <location>
        <begin position="238"/>
        <end position="259"/>
    </location>
</feature>
<evidence type="ECO:0000256" key="1">
    <source>
        <dbReference type="SAM" id="MobiDB-lite"/>
    </source>
</evidence>
<accession>A0A8S4P9Z4</accession>
<organism evidence="2 3">
    <name type="scientific">Owenia fusiformis</name>
    <name type="common">Polychaete worm</name>
    <dbReference type="NCBI Taxonomy" id="6347"/>
    <lineage>
        <taxon>Eukaryota</taxon>
        <taxon>Metazoa</taxon>
        <taxon>Spiralia</taxon>
        <taxon>Lophotrochozoa</taxon>
        <taxon>Annelida</taxon>
        <taxon>Polychaeta</taxon>
        <taxon>Sedentaria</taxon>
        <taxon>Canalipalpata</taxon>
        <taxon>Sabellida</taxon>
        <taxon>Oweniida</taxon>
        <taxon>Oweniidae</taxon>
        <taxon>Owenia</taxon>
    </lineage>
</organism>
<dbReference type="EMBL" id="CAIIXF020000008">
    <property type="protein sequence ID" value="CAH1791225.1"/>
    <property type="molecule type" value="Genomic_DNA"/>
</dbReference>
<feature type="region of interest" description="Disordered" evidence="1">
    <location>
        <begin position="283"/>
        <end position="322"/>
    </location>
</feature>
<gene>
    <name evidence="2" type="ORF">OFUS_LOCUS16330</name>
</gene>
<evidence type="ECO:0000313" key="2">
    <source>
        <dbReference type="EMBL" id="CAH1791225.1"/>
    </source>
</evidence>
<feature type="compositionally biased region" description="Basic and acidic residues" evidence="1">
    <location>
        <begin position="509"/>
        <end position="521"/>
    </location>
</feature>
<protein>
    <submittedName>
        <fullName evidence="2">Uncharacterized protein</fullName>
    </submittedName>
</protein>